<dbReference type="RefSeq" id="WP_191816821.1">
    <property type="nucleotide sequence ID" value="NZ_JACSQT010000012.1"/>
</dbReference>
<keyword evidence="5" id="KW-0732">Signal</keyword>
<sequence length="246" mass="27472">MRKKWFVLFATLLLLLAGCGENNDTTDAEKVDESKTEEKKQKNTSETDAVKDFPQLSNEVGDNEQVVKMVTSLGEITIKLFPDIAPKTVENFITHSKEGYYDGVIFHRVMEEFMVQGGDPEGTGLGGESIYGEFFEDEFSNQLFNIRGALSMANKGADTNGSQFFIVQNTTLGDGLEQQMKDNEYPADIIETYVENGGTPWLDGRHTVFGQVIDGMDIVDEIAQVEVNENHKPVEDVIIEKIQVIE</sequence>
<protein>
    <recommendedName>
        <fullName evidence="5">Peptidyl-prolyl cis-trans isomerase</fullName>
        <shortName evidence="5">PPIase</shortName>
        <ecNumber evidence="5">5.2.1.8</ecNumber>
    </recommendedName>
</protein>
<evidence type="ECO:0000256" key="6">
    <source>
        <dbReference type="SAM" id="MobiDB-lite"/>
    </source>
</evidence>
<evidence type="ECO:0000256" key="4">
    <source>
        <dbReference type="ARBA" id="ARBA00023235"/>
    </source>
</evidence>
<dbReference type="InterPro" id="IPR002130">
    <property type="entry name" value="Cyclophilin-type_PPIase_dom"/>
</dbReference>
<dbReference type="GO" id="GO:0016853">
    <property type="term" value="F:isomerase activity"/>
    <property type="evidence" value="ECO:0007669"/>
    <property type="project" value="UniProtKB-KW"/>
</dbReference>
<keyword evidence="3 5" id="KW-0697">Rotamase</keyword>
<gene>
    <name evidence="8" type="ORF">H9655_18970</name>
</gene>
<evidence type="ECO:0000313" key="8">
    <source>
        <dbReference type="EMBL" id="MBD7939124.1"/>
    </source>
</evidence>
<comment type="catalytic activity">
    <reaction evidence="1 5">
        <text>[protein]-peptidylproline (omega=180) = [protein]-peptidylproline (omega=0)</text>
        <dbReference type="Rhea" id="RHEA:16237"/>
        <dbReference type="Rhea" id="RHEA-COMP:10747"/>
        <dbReference type="Rhea" id="RHEA-COMP:10748"/>
        <dbReference type="ChEBI" id="CHEBI:83833"/>
        <dbReference type="ChEBI" id="CHEBI:83834"/>
        <dbReference type="EC" id="5.2.1.8"/>
    </reaction>
</comment>
<feature type="region of interest" description="Disordered" evidence="6">
    <location>
        <begin position="25"/>
        <end position="49"/>
    </location>
</feature>
<dbReference type="SUPFAM" id="SSF50891">
    <property type="entry name" value="Cyclophilin-like"/>
    <property type="match status" value="1"/>
</dbReference>
<keyword evidence="9" id="KW-1185">Reference proteome</keyword>
<feature type="compositionally biased region" description="Basic and acidic residues" evidence="6">
    <location>
        <begin position="27"/>
        <end position="49"/>
    </location>
</feature>
<comment type="function">
    <text evidence="2 5">PPIases accelerate the folding of proteins. It catalyzes the cis-trans isomerization of proline imidic peptide bonds in oligopeptides.</text>
</comment>
<comment type="caution">
    <text evidence="8">The sequence shown here is derived from an EMBL/GenBank/DDBJ whole genome shotgun (WGS) entry which is preliminary data.</text>
</comment>
<reference evidence="8 9" key="1">
    <citation type="submission" date="2020-08" db="EMBL/GenBank/DDBJ databases">
        <title>A Genomic Blueprint of the Chicken Gut Microbiome.</title>
        <authorList>
            <person name="Gilroy R."/>
            <person name="Ravi A."/>
            <person name="Getino M."/>
            <person name="Pursley I."/>
            <person name="Horton D.L."/>
            <person name="Alikhan N.-F."/>
            <person name="Baker D."/>
            <person name="Gharbi K."/>
            <person name="Hall N."/>
            <person name="Watson M."/>
            <person name="Adriaenssens E.M."/>
            <person name="Foster-Nyarko E."/>
            <person name="Jarju S."/>
            <person name="Secka A."/>
            <person name="Antonio M."/>
            <person name="Oren A."/>
            <person name="Chaudhuri R."/>
            <person name="La Ragione R.M."/>
            <person name="Hildebrand F."/>
            <person name="Pallen M.J."/>
        </authorList>
    </citation>
    <scope>NUCLEOTIDE SEQUENCE [LARGE SCALE GENOMIC DNA]</scope>
    <source>
        <strain evidence="8 9">Sa5YUA1</strain>
    </source>
</reference>
<keyword evidence="4 5" id="KW-0413">Isomerase</keyword>
<dbReference type="InterPro" id="IPR020892">
    <property type="entry name" value="Cyclophilin-type_PPIase_CS"/>
</dbReference>
<evidence type="ECO:0000256" key="1">
    <source>
        <dbReference type="ARBA" id="ARBA00000971"/>
    </source>
</evidence>
<evidence type="ECO:0000256" key="5">
    <source>
        <dbReference type="RuleBase" id="RU363019"/>
    </source>
</evidence>
<evidence type="ECO:0000256" key="3">
    <source>
        <dbReference type="ARBA" id="ARBA00023110"/>
    </source>
</evidence>
<evidence type="ECO:0000313" key="9">
    <source>
        <dbReference type="Proteomes" id="UP000657931"/>
    </source>
</evidence>
<feature type="domain" description="PPIase cyclophilin-type" evidence="7">
    <location>
        <begin position="71"/>
        <end position="244"/>
    </location>
</feature>
<dbReference type="PRINTS" id="PR00153">
    <property type="entry name" value="CSAPPISMRASE"/>
</dbReference>
<evidence type="ECO:0000259" key="7">
    <source>
        <dbReference type="PROSITE" id="PS50072"/>
    </source>
</evidence>
<dbReference type="Gene3D" id="2.40.100.10">
    <property type="entry name" value="Cyclophilin-like"/>
    <property type="match status" value="1"/>
</dbReference>
<proteinExistence type="inferred from homology"/>
<dbReference type="PANTHER" id="PTHR45625:SF4">
    <property type="entry name" value="PEPTIDYLPROLYL ISOMERASE DOMAIN AND WD REPEAT-CONTAINING PROTEIN 1"/>
    <property type="match status" value="1"/>
</dbReference>
<dbReference type="Proteomes" id="UP000657931">
    <property type="component" value="Unassembled WGS sequence"/>
</dbReference>
<dbReference type="InterPro" id="IPR044666">
    <property type="entry name" value="Cyclophilin_A-like"/>
</dbReference>
<name>A0ABR8QUB3_9BACI</name>
<evidence type="ECO:0000256" key="2">
    <source>
        <dbReference type="ARBA" id="ARBA00002388"/>
    </source>
</evidence>
<dbReference type="InterPro" id="IPR029000">
    <property type="entry name" value="Cyclophilin-like_dom_sf"/>
</dbReference>
<dbReference type="Pfam" id="PF00160">
    <property type="entry name" value="Pro_isomerase"/>
    <property type="match status" value="1"/>
</dbReference>
<dbReference type="PANTHER" id="PTHR45625">
    <property type="entry name" value="PEPTIDYL-PROLYL CIS-TRANS ISOMERASE-RELATED"/>
    <property type="match status" value="1"/>
</dbReference>
<accession>A0ABR8QUB3</accession>
<dbReference type="PROSITE" id="PS50072">
    <property type="entry name" value="CSA_PPIASE_2"/>
    <property type="match status" value="1"/>
</dbReference>
<dbReference type="PROSITE" id="PS00170">
    <property type="entry name" value="CSA_PPIASE_1"/>
    <property type="match status" value="1"/>
</dbReference>
<dbReference type="EC" id="5.2.1.8" evidence="5"/>
<feature type="signal peptide" evidence="5">
    <location>
        <begin position="1"/>
        <end position="22"/>
    </location>
</feature>
<comment type="similarity">
    <text evidence="5">Belongs to the cyclophilin-type PPIase family.</text>
</comment>
<organism evidence="8 9">
    <name type="scientific">Cytobacillus stercorigallinarum</name>
    <dbReference type="NCBI Taxonomy" id="2762240"/>
    <lineage>
        <taxon>Bacteria</taxon>
        <taxon>Bacillati</taxon>
        <taxon>Bacillota</taxon>
        <taxon>Bacilli</taxon>
        <taxon>Bacillales</taxon>
        <taxon>Bacillaceae</taxon>
        <taxon>Cytobacillus</taxon>
    </lineage>
</organism>
<feature type="chain" id="PRO_5044950217" description="Peptidyl-prolyl cis-trans isomerase" evidence="5">
    <location>
        <begin position="23"/>
        <end position="246"/>
    </location>
</feature>
<dbReference type="EMBL" id="JACSQT010000012">
    <property type="protein sequence ID" value="MBD7939124.1"/>
    <property type="molecule type" value="Genomic_DNA"/>
</dbReference>
<dbReference type="PROSITE" id="PS51257">
    <property type="entry name" value="PROKAR_LIPOPROTEIN"/>
    <property type="match status" value="1"/>
</dbReference>